<gene>
    <name evidence="2" type="ORF">GCM10010468_08070</name>
</gene>
<name>A0ABP6PZC6_9ACTN</name>
<evidence type="ECO:0008006" key="4">
    <source>
        <dbReference type="Google" id="ProtNLM"/>
    </source>
</evidence>
<dbReference type="Proteomes" id="UP001501237">
    <property type="component" value="Unassembled WGS sequence"/>
</dbReference>
<feature type="region of interest" description="Disordered" evidence="1">
    <location>
        <begin position="1"/>
        <end position="38"/>
    </location>
</feature>
<comment type="caution">
    <text evidence="2">The sequence shown here is derived from an EMBL/GenBank/DDBJ whole genome shotgun (WGS) entry which is preliminary data.</text>
</comment>
<keyword evidence="3" id="KW-1185">Reference proteome</keyword>
<evidence type="ECO:0000256" key="1">
    <source>
        <dbReference type="SAM" id="MobiDB-lite"/>
    </source>
</evidence>
<evidence type="ECO:0000313" key="3">
    <source>
        <dbReference type="Proteomes" id="UP001501237"/>
    </source>
</evidence>
<accession>A0ABP6PZC6</accession>
<evidence type="ECO:0000313" key="2">
    <source>
        <dbReference type="EMBL" id="GAA3197102.1"/>
    </source>
</evidence>
<sequence length="132" mass="13867">MKVPAPSPQAEAASLCDGLKLPSSVDGQKRRDTDPASPYVAAWGSPAIALRCGVPRPSGSDGLIGQVVEINGLQWMPEEGDRPATWTLVGRKAYVEITIPGKYTPEGRPAGDVLTEFTAPLSTLPVLPGKAF</sequence>
<reference evidence="3" key="1">
    <citation type="journal article" date="2019" name="Int. J. Syst. Evol. Microbiol.">
        <title>The Global Catalogue of Microorganisms (GCM) 10K type strain sequencing project: providing services to taxonomists for standard genome sequencing and annotation.</title>
        <authorList>
            <consortium name="The Broad Institute Genomics Platform"/>
            <consortium name="The Broad Institute Genome Sequencing Center for Infectious Disease"/>
            <person name="Wu L."/>
            <person name="Ma J."/>
        </authorList>
    </citation>
    <scope>NUCLEOTIDE SEQUENCE [LARGE SCALE GENOMIC DNA]</scope>
    <source>
        <strain evidence="3">JCM 9377</strain>
    </source>
</reference>
<dbReference type="EMBL" id="BAAAUV010000002">
    <property type="protein sequence ID" value="GAA3197102.1"/>
    <property type="molecule type" value="Genomic_DNA"/>
</dbReference>
<proteinExistence type="predicted"/>
<dbReference type="InterPro" id="IPR021903">
    <property type="entry name" value="DUF3515"/>
</dbReference>
<organism evidence="2 3">
    <name type="scientific">Actinocorallia longicatena</name>
    <dbReference type="NCBI Taxonomy" id="111803"/>
    <lineage>
        <taxon>Bacteria</taxon>
        <taxon>Bacillati</taxon>
        <taxon>Actinomycetota</taxon>
        <taxon>Actinomycetes</taxon>
        <taxon>Streptosporangiales</taxon>
        <taxon>Thermomonosporaceae</taxon>
        <taxon>Actinocorallia</taxon>
    </lineage>
</organism>
<dbReference type="Pfam" id="PF12028">
    <property type="entry name" value="DUF3515"/>
    <property type="match status" value="1"/>
</dbReference>
<protein>
    <recommendedName>
        <fullName evidence="4">DUF3515 domain-containing protein</fullName>
    </recommendedName>
</protein>